<keyword evidence="3 8" id="KW-0813">Transport</keyword>
<evidence type="ECO:0000256" key="9">
    <source>
        <dbReference type="RuleBase" id="RU003685"/>
    </source>
</evidence>
<comment type="function">
    <text evidence="1 8">NDH-1 shuttles electrons from NADH, via FMN and iron-sulfur (Fe-S) centers, to quinones in the respiratory chain. The immediate electron acceptor for the enzyme in this species is believed to be ubiquinone. Couples the redox reaction to proton translocation (for every two electrons transferred, four hydrogen ions are translocated across the cytoplasmic membrane), and thus conserves the redox energy in a proton gradient.</text>
</comment>
<dbReference type="NCBIfam" id="TIGR01962">
    <property type="entry name" value="NuoD"/>
    <property type="match status" value="1"/>
</dbReference>
<keyword evidence="12" id="KW-1185">Reference proteome</keyword>
<dbReference type="InterPro" id="IPR001135">
    <property type="entry name" value="NADH_Q_OxRdtase_suD"/>
</dbReference>
<dbReference type="HAMAP" id="MF_01358">
    <property type="entry name" value="NDH1_NuoD"/>
    <property type="match status" value="1"/>
</dbReference>
<evidence type="ECO:0000313" key="11">
    <source>
        <dbReference type="EMBL" id="WPX98139.1"/>
    </source>
</evidence>
<sequence length="389" mass="43620">MSDRETFINFGPQHPGAHGVLNLIIRLSGETVREIEPQIGFLHRGTEKLLEHKTYAQGLPYMDRLDYVSPLAQEHCFSIAIEKMLQISVPERAQYIRVLLLELQRIGNHLLSITSLALDTGATTPLLWAFEAREELMGIYEEISGSRMHCAYIRTGGVNSDLNSQIIDKISLFLLKLPKVLSDIESLLNDNRIFKQRLVNIGIISKSDALDFALTGAMLRASGIPWDLRKSQPYEVYSKLEFSIPVGVNGDCYDRYNVRVLEIKESIKIATQCIEKMPKGEYLVNDRKVTPPPKAELATSMEAVIHHFKLFSEGYTVPAGETYTAVETPKGEFGLYIVSDGSNKPYRIHIRAPGFAHLQILNKMSIGHMLSDVSSNLGTIDAVFGEIDR</sequence>
<dbReference type="InterPro" id="IPR014029">
    <property type="entry name" value="NADH_UbQ_OxRdtase_49kDa_CS"/>
</dbReference>
<feature type="domain" description="NADH-quinone oxidoreductase subunit D" evidence="10">
    <location>
        <begin position="119"/>
        <end position="389"/>
    </location>
</feature>
<name>A0ABZ0UPT3_9RICK</name>
<evidence type="ECO:0000259" key="10">
    <source>
        <dbReference type="Pfam" id="PF00346"/>
    </source>
</evidence>
<dbReference type="Pfam" id="PF00346">
    <property type="entry name" value="Complex1_49kDa"/>
    <property type="match status" value="1"/>
</dbReference>
<reference evidence="11" key="1">
    <citation type="submission" date="2022-10" db="EMBL/GenBank/DDBJ databases">
        <title>Host association and intracellularity evolved multiple times independently in the Rickettsiales.</title>
        <authorList>
            <person name="Castelli M."/>
            <person name="Nardi T."/>
            <person name="Gammuto L."/>
            <person name="Bellinzona G."/>
            <person name="Sabaneyeva E."/>
            <person name="Potekhin A."/>
            <person name="Serra V."/>
            <person name="Petroni G."/>
            <person name="Sassera D."/>
        </authorList>
    </citation>
    <scope>NUCLEOTIDE SEQUENCE [LARGE SCALE GENOMIC DNA]</scope>
    <source>
        <strain evidence="11">US_Bl 11III1</strain>
    </source>
</reference>
<dbReference type="InterPro" id="IPR029014">
    <property type="entry name" value="NiFe-Hase_large"/>
</dbReference>
<dbReference type="PANTHER" id="PTHR11993:SF10">
    <property type="entry name" value="NADH DEHYDROGENASE [UBIQUINONE] IRON-SULFUR PROTEIN 2, MITOCHONDRIAL"/>
    <property type="match status" value="1"/>
</dbReference>
<keyword evidence="4 8" id="KW-0874">Quinone</keyword>
<evidence type="ECO:0000256" key="1">
    <source>
        <dbReference type="ARBA" id="ARBA00002378"/>
    </source>
</evidence>
<dbReference type="EMBL" id="CP110343">
    <property type="protein sequence ID" value="WPX98139.1"/>
    <property type="molecule type" value="Genomic_DNA"/>
</dbReference>
<evidence type="ECO:0000256" key="7">
    <source>
        <dbReference type="ARBA" id="ARBA00023075"/>
    </source>
</evidence>
<accession>A0ABZ0UPT3</accession>
<comment type="similarity">
    <text evidence="2 8 9">Belongs to the complex I 49 kDa subunit family.</text>
</comment>
<keyword evidence="8" id="KW-0472">Membrane</keyword>
<dbReference type="PROSITE" id="PS00535">
    <property type="entry name" value="COMPLEX1_49K"/>
    <property type="match status" value="1"/>
</dbReference>
<comment type="catalytic activity">
    <reaction evidence="8">
        <text>a quinone + NADH + 5 H(+)(in) = a quinol + NAD(+) + 4 H(+)(out)</text>
        <dbReference type="Rhea" id="RHEA:57888"/>
        <dbReference type="ChEBI" id="CHEBI:15378"/>
        <dbReference type="ChEBI" id="CHEBI:24646"/>
        <dbReference type="ChEBI" id="CHEBI:57540"/>
        <dbReference type="ChEBI" id="CHEBI:57945"/>
        <dbReference type="ChEBI" id="CHEBI:132124"/>
    </reaction>
</comment>
<evidence type="ECO:0000313" key="12">
    <source>
        <dbReference type="Proteomes" id="UP001325140"/>
    </source>
</evidence>
<dbReference type="PANTHER" id="PTHR11993">
    <property type="entry name" value="NADH-UBIQUINONE OXIDOREDUCTASE 49 KDA SUBUNIT"/>
    <property type="match status" value="1"/>
</dbReference>
<organism evidence="11 12">
    <name type="scientific">Candidatus Fokinia crypta</name>
    <dbReference type="NCBI Taxonomy" id="1920990"/>
    <lineage>
        <taxon>Bacteria</taxon>
        <taxon>Pseudomonadati</taxon>
        <taxon>Pseudomonadota</taxon>
        <taxon>Alphaproteobacteria</taxon>
        <taxon>Rickettsiales</taxon>
        <taxon>Candidatus Midichloriaceae</taxon>
        <taxon>Candidatus Fokinia</taxon>
    </lineage>
</organism>
<evidence type="ECO:0000256" key="5">
    <source>
        <dbReference type="ARBA" id="ARBA00022967"/>
    </source>
</evidence>
<dbReference type="Gene3D" id="1.10.645.10">
    <property type="entry name" value="Cytochrome-c3 Hydrogenase, chain B"/>
    <property type="match status" value="1"/>
</dbReference>
<dbReference type="SUPFAM" id="SSF56762">
    <property type="entry name" value="HydB/Nqo4-like"/>
    <property type="match status" value="1"/>
</dbReference>
<keyword evidence="7 8" id="KW-0830">Ubiquinone</keyword>
<proteinExistence type="inferred from homology"/>
<evidence type="ECO:0000256" key="6">
    <source>
        <dbReference type="ARBA" id="ARBA00023027"/>
    </source>
</evidence>
<gene>
    <name evidence="8" type="primary">nuoD</name>
    <name evidence="11" type="ORF">Fokcrypt_00678</name>
</gene>
<evidence type="ECO:0000256" key="3">
    <source>
        <dbReference type="ARBA" id="ARBA00022448"/>
    </source>
</evidence>
<keyword evidence="6 8" id="KW-0520">NAD</keyword>
<dbReference type="NCBIfam" id="NF004739">
    <property type="entry name" value="PRK06075.1"/>
    <property type="match status" value="1"/>
</dbReference>
<keyword evidence="8" id="KW-1003">Cell membrane</keyword>
<keyword evidence="5 8" id="KW-1278">Translocase</keyword>
<comment type="subcellular location">
    <subcellularLocation>
        <location evidence="8">Cell membrane</location>
        <topology evidence="8">Peripheral membrane protein</topology>
        <orientation evidence="8">Cytoplasmic side</orientation>
    </subcellularLocation>
</comment>
<evidence type="ECO:0000256" key="2">
    <source>
        <dbReference type="ARBA" id="ARBA00005769"/>
    </source>
</evidence>
<dbReference type="Proteomes" id="UP001325140">
    <property type="component" value="Chromosome"/>
</dbReference>
<evidence type="ECO:0000256" key="4">
    <source>
        <dbReference type="ARBA" id="ARBA00022719"/>
    </source>
</evidence>
<dbReference type="EC" id="7.1.1.-" evidence="8"/>
<evidence type="ECO:0000256" key="8">
    <source>
        <dbReference type="HAMAP-Rule" id="MF_01358"/>
    </source>
</evidence>
<comment type="subunit">
    <text evidence="8">NDH-1 is composed of 14 different subunits. Subunits NuoB, C, D, E, F, and G constitute the peripheral sector of the complex.</text>
</comment>
<dbReference type="InterPro" id="IPR022885">
    <property type="entry name" value="NDH1_su_D/H"/>
</dbReference>
<dbReference type="RefSeq" id="WP_323722111.1">
    <property type="nucleotide sequence ID" value="NZ_CP110343.1"/>
</dbReference>
<protein>
    <recommendedName>
        <fullName evidence="8">NADH-quinone oxidoreductase subunit D</fullName>
        <ecNumber evidence="8">7.1.1.-</ecNumber>
    </recommendedName>
    <alternativeName>
        <fullName evidence="8">NADH dehydrogenase I subunit D</fullName>
    </alternativeName>
    <alternativeName>
        <fullName evidence="8">NDH-1 subunit D</fullName>
    </alternativeName>
</protein>